<keyword evidence="2" id="KW-0288">FMN</keyword>
<dbReference type="Proteomes" id="UP001489509">
    <property type="component" value="Unassembled WGS sequence"/>
</dbReference>
<dbReference type="InterPro" id="IPR051796">
    <property type="entry name" value="ISF_SsuE-like"/>
</dbReference>
<dbReference type="SUPFAM" id="SSF52218">
    <property type="entry name" value="Flavoproteins"/>
    <property type="match status" value="1"/>
</dbReference>
<evidence type="ECO:0000313" key="5">
    <source>
        <dbReference type="Proteomes" id="UP001489509"/>
    </source>
</evidence>
<keyword evidence="1" id="KW-0285">Flavoprotein</keyword>
<dbReference type="RefSeq" id="WP_349217995.1">
    <property type="nucleotide sequence ID" value="NZ_JBBMFD010000002.1"/>
</dbReference>
<proteinExistence type="predicted"/>
<reference evidence="4 5" key="1">
    <citation type="submission" date="2024-03" db="EMBL/GenBank/DDBJ databases">
        <title>Human intestinal bacterial collection.</title>
        <authorList>
            <person name="Pauvert C."/>
            <person name="Hitch T.C.A."/>
            <person name="Clavel T."/>
        </authorList>
    </citation>
    <scope>NUCLEOTIDE SEQUENCE [LARGE SCALE GENOMIC DNA]</scope>
    <source>
        <strain evidence="4 5">CLA-JM-H44</strain>
    </source>
</reference>
<evidence type="ECO:0000313" key="4">
    <source>
        <dbReference type="EMBL" id="MEQ2439733.1"/>
    </source>
</evidence>
<evidence type="ECO:0000259" key="3">
    <source>
        <dbReference type="Pfam" id="PF03358"/>
    </source>
</evidence>
<name>A0ABV1DXE7_9FIRM</name>
<organism evidence="4 5">
    <name type="scientific">Solibaculum intestinale</name>
    <dbReference type="NCBI Taxonomy" id="3133165"/>
    <lineage>
        <taxon>Bacteria</taxon>
        <taxon>Bacillati</taxon>
        <taxon>Bacillota</taxon>
        <taxon>Clostridia</taxon>
        <taxon>Eubacteriales</taxon>
        <taxon>Oscillospiraceae</taxon>
        <taxon>Solibaculum</taxon>
    </lineage>
</organism>
<evidence type="ECO:0000256" key="1">
    <source>
        <dbReference type="ARBA" id="ARBA00022630"/>
    </source>
</evidence>
<gene>
    <name evidence="4" type="ORF">WMO26_02710</name>
</gene>
<dbReference type="Gene3D" id="3.40.50.360">
    <property type="match status" value="1"/>
</dbReference>
<evidence type="ECO:0000256" key="2">
    <source>
        <dbReference type="ARBA" id="ARBA00022643"/>
    </source>
</evidence>
<protein>
    <submittedName>
        <fullName evidence="4">Flavodoxin family protein</fullName>
    </submittedName>
</protein>
<comment type="caution">
    <text evidence="4">The sequence shown here is derived from an EMBL/GenBank/DDBJ whole genome shotgun (WGS) entry which is preliminary data.</text>
</comment>
<accession>A0ABV1DXE7</accession>
<dbReference type="Pfam" id="PF03358">
    <property type="entry name" value="FMN_red"/>
    <property type="match status" value="1"/>
</dbReference>
<sequence>MSERLVLALFGSPRKTGPTGRLFDAFIKELPDDARVREFDAFSMKIAPCNGCGGCEKTGNCVLRDDMDEVYEAMETAHGIVIATPVYNLSFPAPLKAAVDRMQCYWSRRFLLGMRPPVKKPKVGALLLAAGSVEKSGTDVLERQTSMLMSVLHCRLTACVPFVGTDQTDAADREKAALLAAKQAGYAFFASR</sequence>
<dbReference type="InterPro" id="IPR029039">
    <property type="entry name" value="Flavoprotein-like_sf"/>
</dbReference>
<dbReference type="InterPro" id="IPR005025">
    <property type="entry name" value="FMN_Rdtase-like_dom"/>
</dbReference>
<dbReference type="PANTHER" id="PTHR43278">
    <property type="entry name" value="NAD(P)H-DEPENDENT FMN-CONTAINING OXIDOREDUCTASE YWQN-RELATED"/>
    <property type="match status" value="1"/>
</dbReference>
<dbReference type="EMBL" id="JBBMFD010000002">
    <property type="protein sequence ID" value="MEQ2439733.1"/>
    <property type="molecule type" value="Genomic_DNA"/>
</dbReference>
<keyword evidence="5" id="KW-1185">Reference proteome</keyword>
<dbReference type="PANTHER" id="PTHR43278:SF4">
    <property type="entry name" value="NAD(P)H-DEPENDENT FMN-CONTAINING OXIDOREDUCTASE YWQN-RELATED"/>
    <property type="match status" value="1"/>
</dbReference>
<feature type="domain" description="NADPH-dependent FMN reductase-like" evidence="3">
    <location>
        <begin position="6"/>
        <end position="154"/>
    </location>
</feature>